<feature type="compositionally biased region" description="Low complexity" evidence="1">
    <location>
        <begin position="60"/>
        <end position="80"/>
    </location>
</feature>
<feature type="region of interest" description="Disordered" evidence="1">
    <location>
        <begin position="26"/>
        <end position="90"/>
    </location>
</feature>
<organism evidence="3 4">
    <name type="scientific">Streptomyces carpinensis</name>
    <dbReference type="NCBI Taxonomy" id="66369"/>
    <lineage>
        <taxon>Bacteria</taxon>
        <taxon>Bacillati</taxon>
        <taxon>Actinomycetota</taxon>
        <taxon>Actinomycetes</taxon>
        <taxon>Kitasatosporales</taxon>
        <taxon>Streptomycetaceae</taxon>
        <taxon>Streptomyces</taxon>
    </lineage>
</organism>
<dbReference type="EMBL" id="JBEPCU010000658">
    <property type="protein sequence ID" value="MER6980952.1"/>
    <property type="molecule type" value="Genomic_DNA"/>
</dbReference>
<sequence>MSLRFLLTRLAMVAVTGALLTAAAVTPAAGTGDRDDTPTPTPAPTATWNTGTSNTGSPHTGTPAPGASTPGPGPQQTQPPSDGPGNGPRFYRGVVTARGGLALHTRPDRGGKALRVARQGEVVWIYCKTAGDTVGGNPRWYLLADGAWAWGAARYIDTVGPAPRWC</sequence>
<accession>A0ABV1W9W3</accession>
<keyword evidence="2" id="KW-0732">Signal</keyword>
<evidence type="ECO:0000313" key="4">
    <source>
        <dbReference type="Proteomes" id="UP001458415"/>
    </source>
</evidence>
<gene>
    <name evidence="3" type="ORF">ABT317_29270</name>
</gene>
<keyword evidence="4" id="KW-1185">Reference proteome</keyword>
<feature type="signal peptide" evidence="2">
    <location>
        <begin position="1"/>
        <end position="28"/>
    </location>
</feature>
<evidence type="ECO:0000256" key="2">
    <source>
        <dbReference type="SAM" id="SignalP"/>
    </source>
</evidence>
<reference evidence="3 4" key="1">
    <citation type="submission" date="2024-06" db="EMBL/GenBank/DDBJ databases">
        <title>The Natural Products Discovery Center: Release of the First 8490 Sequenced Strains for Exploring Actinobacteria Biosynthetic Diversity.</title>
        <authorList>
            <person name="Kalkreuter E."/>
            <person name="Kautsar S.A."/>
            <person name="Yang D."/>
            <person name="Bader C.D."/>
            <person name="Teijaro C.N."/>
            <person name="Fluegel L."/>
            <person name="Davis C.M."/>
            <person name="Simpson J.R."/>
            <person name="Lauterbach L."/>
            <person name="Steele A.D."/>
            <person name="Gui C."/>
            <person name="Meng S."/>
            <person name="Li G."/>
            <person name="Viehrig K."/>
            <person name="Ye F."/>
            <person name="Su P."/>
            <person name="Kiefer A.F."/>
            <person name="Nichols A."/>
            <person name="Cepeda A.J."/>
            <person name="Yan W."/>
            <person name="Fan B."/>
            <person name="Jiang Y."/>
            <person name="Adhikari A."/>
            <person name="Zheng C.-J."/>
            <person name="Schuster L."/>
            <person name="Cowan T.M."/>
            <person name="Smanski M.J."/>
            <person name="Chevrette M.G."/>
            <person name="De Carvalho L.P.S."/>
            <person name="Shen B."/>
        </authorList>
    </citation>
    <scope>NUCLEOTIDE SEQUENCE [LARGE SCALE GENOMIC DNA]</scope>
    <source>
        <strain evidence="3 4">NPDC000634</strain>
    </source>
</reference>
<feature type="chain" id="PRO_5045532115" evidence="2">
    <location>
        <begin position="29"/>
        <end position="166"/>
    </location>
</feature>
<dbReference type="Proteomes" id="UP001458415">
    <property type="component" value="Unassembled WGS sequence"/>
</dbReference>
<evidence type="ECO:0000256" key="1">
    <source>
        <dbReference type="SAM" id="MobiDB-lite"/>
    </source>
</evidence>
<evidence type="ECO:0000313" key="3">
    <source>
        <dbReference type="EMBL" id="MER6980952.1"/>
    </source>
</evidence>
<proteinExistence type="predicted"/>
<comment type="caution">
    <text evidence="3">The sequence shown here is derived from an EMBL/GenBank/DDBJ whole genome shotgun (WGS) entry which is preliminary data.</text>
</comment>
<name>A0ABV1W9W3_9ACTN</name>
<protein>
    <submittedName>
        <fullName evidence="3">SH3 domain-containing protein</fullName>
    </submittedName>
</protein>